<dbReference type="Proteomes" id="UP000192660">
    <property type="component" value="Unassembled WGS sequence"/>
</dbReference>
<reference evidence="3" key="1">
    <citation type="submission" date="2017-04" db="EMBL/GenBank/DDBJ databases">
        <authorList>
            <person name="Varghese N."/>
            <person name="Submissions S."/>
        </authorList>
    </citation>
    <scope>NUCLEOTIDE SEQUENCE [LARGE SCALE GENOMIC DNA]</scope>
    <source>
        <strain evidence="3">DSM 9293</strain>
    </source>
</reference>
<name>A0A1W1WE74_SULTA</name>
<organism evidence="2 3">
    <name type="scientific">Sulfobacillus thermosulfidooxidans (strain DSM 9293 / VKM B-1269 / AT-1)</name>
    <dbReference type="NCBI Taxonomy" id="929705"/>
    <lineage>
        <taxon>Bacteria</taxon>
        <taxon>Bacillati</taxon>
        <taxon>Bacillota</taxon>
        <taxon>Clostridia</taxon>
        <taxon>Eubacteriales</taxon>
        <taxon>Clostridiales Family XVII. Incertae Sedis</taxon>
        <taxon>Sulfobacillus</taxon>
    </lineage>
</organism>
<keyword evidence="2" id="KW-0966">Cell projection</keyword>
<dbReference type="OrthoDB" id="165650at2"/>
<keyword evidence="2" id="KW-0282">Flagellum</keyword>
<proteinExistence type="predicted"/>
<dbReference type="AlphaFoldDB" id="A0A1W1WE74"/>
<gene>
    <name evidence="2" type="ORF">SAMN00768000_1730</name>
</gene>
<evidence type="ECO:0000313" key="2">
    <source>
        <dbReference type="EMBL" id="SMC04584.1"/>
    </source>
</evidence>
<evidence type="ECO:0000313" key="3">
    <source>
        <dbReference type="Proteomes" id="UP000192660"/>
    </source>
</evidence>
<feature type="region of interest" description="Disordered" evidence="1">
    <location>
        <begin position="1"/>
        <end position="25"/>
    </location>
</feature>
<sequence length="160" mass="17188">MSGYSHPVGSSHGTPQVRENSSASAVVGQGSRFESLLQEKLVFSQHAQERMQTRGIHLTQMEANQLSKAIDEVHRKGSRQAAIIMGSDIFIVAPPTRTVITSLESPADGMKVITQVDAVVYVSRTSNKENGSEEASSTRQTASTPSVPHWSLLAMPNADG</sequence>
<feature type="compositionally biased region" description="Polar residues" evidence="1">
    <location>
        <begin position="11"/>
        <end position="24"/>
    </location>
</feature>
<accession>A0A1W1WE74</accession>
<feature type="region of interest" description="Disordered" evidence="1">
    <location>
        <begin position="125"/>
        <end position="160"/>
    </location>
</feature>
<dbReference type="RefSeq" id="WP_051351282.1">
    <property type="nucleotide sequence ID" value="NZ_FWWY01000001.1"/>
</dbReference>
<dbReference type="EMBL" id="FWWY01000001">
    <property type="protein sequence ID" value="SMC04584.1"/>
    <property type="molecule type" value="Genomic_DNA"/>
</dbReference>
<keyword evidence="2" id="KW-0969">Cilium</keyword>
<keyword evidence="3" id="KW-1185">Reference proteome</keyword>
<protein>
    <submittedName>
        <fullName evidence="2">Flagellar operon protein</fullName>
    </submittedName>
</protein>
<evidence type="ECO:0000256" key="1">
    <source>
        <dbReference type="SAM" id="MobiDB-lite"/>
    </source>
</evidence>
<feature type="compositionally biased region" description="Polar residues" evidence="1">
    <location>
        <begin position="132"/>
        <end position="146"/>
    </location>
</feature>